<protein>
    <submittedName>
        <fullName evidence="10">ABC transporter permease</fullName>
    </submittedName>
</protein>
<comment type="subcellular location">
    <subcellularLocation>
        <location evidence="1 8">Cell membrane</location>
        <topology evidence="1 8">Multi-pass membrane protein</topology>
    </subcellularLocation>
</comment>
<evidence type="ECO:0000256" key="2">
    <source>
        <dbReference type="ARBA" id="ARBA00007069"/>
    </source>
</evidence>
<organism evidence="10 11">
    <name type="scientific">Belnapia mucosa</name>
    <dbReference type="NCBI Taxonomy" id="2804532"/>
    <lineage>
        <taxon>Bacteria</taxon>
        <taxon>Pseudomonadati</taxon>
        <taxon>Pseudomonadota</taxon>
        <taxon>Alphaproteobacteria</taxon>
        <taxon>Acetobacterales</taxon>
        <taxon>Roseomonadaceae</taxon>
        <taxon>Belnapia</taxon>
    </lineage>
</organism>
<evidence type="ECO:0000256" key="7">
    <source>
        <dbReference type="ARBA" id="ARBA00023136"/>
    </source>
</evidence>
<keyword evidence="11" id="KW-1185">Reference proteome</keyword>
<evidence type="ECO:0000313" key="11">
    <source>
        <dbReference type="Proteomes" id="UP000606490"/>
    </source>
</evidence>
<dbReference type="PANTHER" id="PTHR42929:SF5">
    <property type="entry name" value="ABC TRANSPORTER PERMEASE PROTEIN"/>
    <property type="match status" value="1"/>
</dbReference>
<keyword evidence="3 8" id="KW-0813">Transport</keyword>
<keyword evidence="6 8" id="KW-1133">Transmembrane helix</keyword>
<dbReference type="PANTHER" id="PTHR42929">
    <property type="entry name" value="INNER MEMBRANE ABC TRANSPORTER PERMEASE PROTEIN YDCU-RELATED-RELATED"/>
    <property type="match status" value="1"/>
</dbReference>
<keyword evidence="7 8" id="KW-0472">Membrane</keyword>
<dbReference type="Proteomes" id="UP000606490">
    <property type="component" value="Unassembled WGS sequence"/>
</dbReference>
<dbReference type="SUPFAM" id="SSF161098">
    <property type="entry name" value="MetI-like"/>
    <property type="match status" value="1"/>
</dbReference>
<dbReference type="InterPro" id="IPR035906">
    <property type="entry name" value="MetI-like_sf"/>
</dbReference>
<dbReference type="InterPro" id="IPR000515">
    <property type="entry name" value="MetI-like"/>
</dbReference>
<comment type="similarity">
    <text evidence="2">Belongs to the binding-protein-dependent transport system permease family. CysTW subfamily.</text>
</comment>
<evidence type="ECO:0000256" key="8">
    <source>
        <dbReference type="RuleBase" id="RU363032"/>
    </source>
</evidence>
<evidence type="ECO:0000256" key="4">
    <source>
        <dbReference type="ARBA" id="ARBA00022475"/>
    </source>
</evidence>
<dbReference type="Pfam" id="PF00528">
    <property type="entry name" value="BPD_transp_1"/>
    <property type="match status" value="1"/>
</dbReference>
<dbReference type="Gene3D" id="1.10.3720.10">
    <property type="entry name" value="MetI-like"/>
    <property type="match status" value="1"/>
</dbReference>
<sequence length="287" mass="30714">MCMSSPGASRRLAGRRRELALLAFATPALLLLGVVFAWPVLRLLSLSVEGGSLEHFEKAALDGLYVSVLGDSLKIAAAVTAICLVLAYPVAFWLSRAGRIGAALGLFALLLPFWTSVLVRTYAWLVLLGRNGVVNRALRDWGLIEAPLPLLHNMAGVLIGMVQVLLPYMVLPIYAALLRVDPDLSRAAEGLGAPPWRAFLRVTFPLSLTGVSAGCALVFVLSLGFFITPALLGGGRVVMISMLIEQQVREFLDWPFAAALSAVLLLVTLAIYGLIGRITRGGRLEAA</sequence>
<feature type="domain" description="ABC transmembrane type-1" evidence="9">
    <location>
        <begin position="69"/>
        <end position="275"/>
    </location>
</feature>
<gene>
    <name evidence="10" type="ORF">JMJ55_20020</name>
</gene>
<feature type="transmembrane region" description="Helical" evidence="8">
    <location>
        <begin position="256"/>
        <end position="275"/>
    </location>
</feature>
<name>A0ABS1V904_9PROT</name>
<feature type="transmembrane region" description="Helical" evidence="8">
    <location>
        <begin position="75"/>
        <end position="94"/>
    </location>
</feature>
<evidence type="ECO:0000259" key="9">
    <source>
        <dbReference type="PROSITE" id="PS50928"/>
    </source>
</evidence>
<evidence type="ECO:0000256" key="3">
    <source>
        <dbReference type="ARBA" id="ARBA00022448"/>
    </source>
</evidence>
<evidence type="ECO:0000256" key="6">
    <source>
        <dbReference type="ARBA" id="ARBA00022989"/>
    </source>
</evidence>
<accession>A0ABS1V904</accession>
<dbReference type="PROSITE" id="PS50928">
    <property type="entry name" value="ABC_TM1"/>
    <property type="match status" value="1"/>
</dbReference>
<evidence type="ECO:0000256" key="1">
    <source>
        <dbReference type="ARBA" id="ARBA00004651"/>
    </source>
</evidence>
<feature type="transmembrane region" description="Helical" evidence="8">
    <location>
        <begin position="226"/>
        <end position="244"/>
    </location>
</feature>
<reference evidence="10 11" key="1">
    <citation type="submission" date="2021-01" db="EMBL/GenBank/DDBJ databases">
        <title>Belnapia mucosa sp. nov. and Belnapia arida sp. nov., isolated from the Tabernas Desert (Almeria, Spain).</title>
        <authorList>
            <person name="Molina-Menor E."/>
            <person name="Vidal-Verdu A."/>
            <person name="Calonge A."/>
            <person name="Satari L."/>
            <person name="Pereto Magraner J."/>
            <person name="Porcar Miralles M."/>
        </authorList>
    </citation>
    <scope>NUCLEOTIDE SEQUENCE [LARGE SCALE GENOMIC DNA]</scope>
    <source>
        <strain evidence="10 11">T6</strain>
    </source>
</reference>
<dbReference type="CDD" id="cd06261">
    <property type="entry name" value="TM_PBP2"/>
    <property type="match status" value="1"/>
</dbReference>
<comment type="caution">
    <text evidence="10">The sequence shown here is derived from an EMBL/GenBank/DDBJ whole genome shotgun (WGS) entry which is preliminary data.</text>
</comment>
<evidence type="ECO:0000256" key="5">
    <source>
        <dbReference type="ARBA" id="ARBA00022692"/>
    </source>
</evidence>
<keyword evidence="4" id="KW-1003">Cell membrane</keyword>
<dbReference type="EMBL" id="JAEUXJ010000009">
    <property type="protein sequence ID" value="MBL6457626.1"/>
    <property type="molecule type" value="Genomic_DNA"/>
</dbReference>
<feature type="transmembrane region" description="Helical" evidence="8">
    <location>
        <begin position="106"/>
        <end position="130"/>
    </location>
</feature>
<proteinExistence type="inferred from homology"/>
<evidence type="ECO:0000313" key="10">
    <source>
        <dbReference type="EMBL" id="MBL6457626.1"/>
    </source>
</evidence>
<keyword evidence="5 8" id="KW-0812">Transmembrane</keyword>
<feature type="transmembrane region" description="Helical" evidence="8">
    <location>
        <begin position="150"/>
        <end position="177"/>
    </location>
</feature>